<sequence>MDRRAQPDPVQFVFCGNTRFKFKGREKKRKRNSLLSSYSFSLPCGGLSGVYGGSDQSREEVFSDLPLRKVSSRQLNLPGKLVGAPHGLVIGRGECLFIRGFISFIMN</sequence>
<dbReference type="InParanoid" id="M1FPA7"/>
<dbReference type="AlphaFoldDB" id="M1FPA7"/>
<gene>
    <name evidence="1" type="primary">orf107b</name>
    <name evidence="1" type="ORF">GlmaxMp59</name>
</gene>
<dbReference type="KEGG" id="gmx:15308571"/>
<proteinExistence type="predicted"/>
<organism evidence="1 2">
    <name type="scientific">Glycine max</name>
    <name type="common">Soybean</name>
    <name type="synonym">Glycine hispida</name>
    <dbReference type="NCBI Taxonomy" id="3847"/>
    <lineage>
        <taxon>Eukaryota</taxon>
        <taxon>Viridiplantae</taxon>
        <taxon>Streptophyta</taxon>
        <taxon>Embryophyta</taxon>
        <taxon>Tracheophyta</taxon>
        <taxon>Spermatophyta</taxon>
        <taxon>Magnoliopsida</taxon>
        <taxon>eudicotyledons</taxon>
        <taxon>Gunneridae</taxon>
        <taxon>Pentapetalae</taxon>
        <taxon>rosids</taxon>
        <taxon>fabids</taxon>
        <taxon>Fabales</taxon>
        <taxon>Fabaceae</taxon>
        <taxon>Papilionoideae</taxon>
        <taxon>50 kb inversion clade</taxon>
        <taxon>NPAAA clade</taxon>
        <taxon>indigoferoid/millettioid clade</taxon>
        <taxon>Phaseoleae</taxon>
        <taxon>Glycine</taxon>
        <taxon>Glycine subgen. Soja</taxon>
    </lineage>
</organism>
<keyword evidence="2" id="KW-1185">Reference proteome</keyword>
<accession>M1FPA7</accession>
<keyword evidence="1" id="KW-0496">Mitochondrion</keyword>
<dbReference type="RefSeq" id="YP_007516908.1">
    <property type="nucleotide sequence ID" value="NC_020455.1"/>
</dbReference>
<dbReference type="EMBL" id="JX463295">
    <property type="protein sequence ID" value="AFR34365.1"/>
    <property type="molecule type" value="Genomic_DNA"/>
</dbReference>
<geneLocation type="mitochondrion" evidence="1"/>
<name>M1FPA7_SOYBN</name>
<evidence type="ECO:0000313" key="2">
    <source>
        <dbReference type="Proteomes" id="UP000008827"/>
    </source>
</evidence>
<dbReference type="Proteomes" id="UP000008827">
    <property type="component" value="Mitochondrion"/>
</dbReference>
<reference evidence="1 2" key="1">
    <citation type="journal article" date="2013" name="PLoS ONE">
        <title>The mitochondrial genome of soybean reveals complex genome structures and gene evolution at intercellular and phylogenetic levels.</title>
        <authorList>
            <person name="Chang S."/>
            <person name="Wang Y."/>
            <person name="Lu J."/>
            <person name="Gai J."/>
            <person name="Li J."/>
            <person name="Chu P."/>
            <person name="Guan R."/>
            <person name="Zhao T."/>
        </authorList>
    </citation>
    <scope>NUCLEOTIDE SEQUENCE [LARGE SCALE GENOMIC DNA]</scope>
    <source>
        <strain evidence="2">cv. Aiganhuang</strain>
        <tissue evidence="1">Etiolated seedling</tissue>
    </source>
</reference>
<evidence type="ECO:0000313" key="1">
    <source>
        <dbReference type="EMBL" id="AFR34365.1"/>
    </source>
</evidence>
<dbReference type="GeneID" id="15308571"/>
<protein>
    <submittedName>
        <fullName evidence="1">Uncharacterized protein</fullName>
    </submittedName>
</protein>